<sequence>MKRRNNFDFLRLFAASLVVIGHGYALMGTVPPMLLYTPISTFGVIIFFSISGYLIAGSWEREPHPYNFFAKRALRLFPALFVVVLLTAFVLGPVVSDLPPRAYFADSLTYHYLANLRLFIQYSLPGVFKTNPLPNAVNGSLWSLPVEFCSYMMVPMIGLLLLRWRVLAFGALAALFASASVYLVHFRADHRFTFYAMDLRSGTAMVAYFAAGAVIWHARRTIPLNIIAALVATALYVGLSRLSIAAAQFPIATANAFLLAYVVITIGESQNLRLPDAGKYGDFSYGLYLYAFPVEQVLAEHLYGRTGQWPLIGLAFTVSIVLAILSWHFVEKHAMALKPTTRRTVPSTPQSATN</sequence>
<feature type="transmembrane region" description="Helical" evidence="1">
    <location>
        <begin position="222"/>
        <end position="239"/>
    </location>
</feature>
<dbReference type="RefSeq" id="WP_201138991.1">
    <property type="nucleotide sequence ID" value="NZ_CAJNAS010000005.1"/>
</dbReference>
<dbReference type="InterPro" id="IPR050879">
    <property type="entry name" value="Acyltransferase_3"/>
</dbReference>
<dbReference type="GO" id="GO:0016747">
    <property type="term" value="F:acyltransferase activity, transferring groups other than amino-acyl groups"/>
    <property type="evidence" value="ECO:0007669"/>
    <property type="project" value="InterPro"/>
</dbReference>
<dbReference type="PANTHER" id="PTHR23028:SF53">
    <property type="entry name" value="ACYL_TRANSF_3 DOMAIN-CONTAINING PROTEIN"/>
    <property type="match status" value="1"/>
</dbReference>
<keyword evidence="1" id="KW-0472">Membrane</keyword>
<dbReference type="GO" id="GO:0016020">
    <property type="term" value="C:membrane"/>
    <property type="evidence" value="ECO:0007669"/>
    <property type="project" value="TreeGrafter"/>
</dbReference>
<organism evidence="3 4">
    <name type="scientific">Paraburkholderia domus</name>
    <dbReference type="NCBI Taxonomy" id="2793075"/>
    <lineage>
        <taxon>Bacteria</taxon>
        <taxon>Pseudomonadati</taxon>
        <taxon>Pseudomonadota</taxon>
        <taxon>Betaproteobacteria</taxon>
        <taxon>Burkholderiales</taxon>
        <taxon>Burkholderiaceae</taxon>
        <taxon>Paraburkholderia</taxon>
    </lineage>
</organism>
<reference evidence="3" key="1">
    <citation type="submission" date="2021-02" db="EMBL/GenBank/DDBJ databases">
        <authorList>
            <person name="Vanwijnsberghe S."/>
        </authorList>
    </citation>
    <scope>NUCLEOTIDE SEQUENCE</scope>
    <source>
        <strain evidence="3">R-70211</strain>
    </source>
</reference>
<proteinExistence type="predicted"/>
<protein>
    <recommendedName>
        <fullName evidence="2">Acyltransferase 3 domain-containing protein</fullName>
    </recommendedName>
</protein>
<comment type="caution">
    <text evidence="3">The sequence shown here is derived from an EMBL/GenBank/DDBJ whole genome shotgun (WGS) entry which is preliminary data.</text>
</comment>
<accession>A0A9N8MNM3</accession>
<dbReference type="AlphaFoldDB" id="A0A9N8MNM3"/>
<keyword evidence="1" id="KW-1133">Transmembrane helix</keyword>
<dbReference type="Proteomes" id="UP000675121">
    <property type="component" value="Unassembled WGS sequence"/>
</dbReference>
<keyword evidence="1" id="KW-0812">Transmembrane</keyword>
<gene>
    <name evidence="3" type="ORF">R70211_02216</name>
</gene>
<dbReference type="Pfam" id="PF01757">
    <property type="entry name" value="Acyl_transf_3"/>
    <property type="match status" value="1"/>
</dbReference>
<evidence type="ECO:0000259" key="2">
    <source>
        <dbReference type="Pfam" id="PF01757"/>
    </source>
</evidence>
<evidence type="ECO:0000256" key="1">
    <source>
        <dbReference type="SAM" id="Phobius"/>
    </source>
</evidence>
<feature type="transmembrane region" description="Helical" evidence="1">
    <location>
        <begin position="9"/>
        <end position="27"/>
    </location>
</feature>
<feature type="domain" description="Acyltransferase 3" evidence="2">
    <location>
        <begin position="5"/>
        <end position="327"/>
    </location>
</feature>
<dbReference type="PANTHER" id="PTHR23028">
    <property type="entry name" value="ACETYLTRANSFERASE"/>
    <property type="match status" value="1"/>
</dbReference>
<feature type="transmembrane region" description="Helical" evidence="1">
    <location>
        <begin position="192"/>
        <end position="215"/>
    </location>
</feature>
<feature type="transmembrane region" description="Helical" evidence="1">
    <location>
        <begin position="167"/>
        <end position="186"/>
    </location>
</feature>
<feature type="transmembrane region" description="Helical" evidence="1">
    <location>
        <begin position="33"/>
        <end position="55"/>
    </location>
</feature>
<dbReference type="GO" id="GO:0000271">
    <property type="term" value="P:polysaccharide biosynthetic process"/>
    <property type="evidence" value="ECO:0007669"/>
    <property type="project" value="TreeGrafter"/>
</dbReference>
<feature type="transmembrane region" description="Helical" evidence="1">
    <location>
        <begin position="245"/>
        <end position="264"/>
    </location>
</feature>
<feature type="transmembrane region" description="Helical" evidence="1">
    <location>
        <begin position="76"/>
        <end position="95"/>
    </location>
</feature>
<name>A0A9N8MNM3_9BURK</name>
<dbReference type="EMBL" id="CAJNAS010000005">
    <property type="protein sequence ID" value="CAE6882646.1"/>
    <property type="molecule type" value="Genomic_DNA"/>
</dbReference>
<feature type="transmembrane region" description="Helical" evidence="1">
    <location>
        <begin position="309"/>
        <end position="330"/>
    </location>
</feature>
<dbReference type="InterPro" id="IPR002656">
    <property type="entry name" value="Acyl_transf_3_dom"/>
</dbReference>
<keyword evidence="4" id="KW-1185">Reference proteome</keyword>
<evidence type="ECO:0000313" key="3">
    <source>
        <dbReference type="EMBL" id="CAE6882646.1"/>
    </source>
</evidence>
<evidence type="ECO:0000313" key="4">
    <source>
        <dbReference type="Proteomes" id="UP000675121"/>
    </source>
</evidence>